<dbReference type="GO" id="GO:0000463">
    <property type="term" value="P:maturation of LSU-rRNA from tricistronic rRNA transcript (SSU-rRNA, 5.8S rRNA, LSU-rRNA)"/>
    <property type="evidence" value="ECO:0007669"/>
    <property type="project" value="UniProtKB-UniRule"/>
</dbReference>
<evidence type="ECO:0000256" key="8">
    <source>
        <dbReference type="SAM" id="MobiDB-lite"/>
    </source>
</evidence>
<feature type="compositionally biased region" description="Basic residues" evidence="8">
    <location>
        <begin position="1"/>
        <end position="10"/>
    </location>
</feature>
<keyword evidence="11" id="KW-1185">Reference proteome</keyword>
<accession>A0AAD9MKN9</accession>
<evidence type="ECO:0000256" key="7">
    <source>
        <dbReference type="PROSITE-ProRule" id="PRU00221"/>
    </source>
</evidence>
<dbReference type="GO" id="GO:0043021">
    <property type="term" value="F:ribonucleoprotein complex binding"/>
    <property type="evidence" value="ECO:0007669"/>
    <property type="project" value="UniProtKB-UniRule"/>
</dbReference>
<comment type="subcellular location">
    <subcellularLocation>
        <location evidence="6">Nucleus</location>
        <location evidence="6">Nucleolus</location>
    </subcellularLocation>
    <subcellularLocation>
        <location evidence="6">Nucleus</location>
        <location evidence="6">Nucleoplasm</location>
    </subcellularLocation>
</comment>
<dbReference type="PANTHER" id="PTHR17605">
    <property type="entry name" value="RIBOSOME BIOGENESIS PROTEIN BOP1 BLOCK OF PROLIFERATION 1 PROTEIN"/>
    <property type="match status" value="1"/>
</dbReference>
<comment type="similarity">
    <text evidence="6">Belongs to the WD repeat BOP1/ERB1 family.</text>
</comment>
<feature type="repeat" description="WD" evidence="7">
    <location>
        <begin position="616"/>
        <end position="647"/>
    </location>
</feature>
<dbReference type="InterPro" id="IPR036322">
    <property type="entry name" value="WD40_repeat_dom_sf"/>
</dbReference>
<dbReference type="Pfam" id="PF08145">
    <property type="entry name" value="BOP1NT"/>
    <property type="match status" value="1"/>
</dbReference>
<keyword evidence="2 6" id="KW-0698">rRNA processing</keyword>
<dbReference type="InterPro" id="IPR015943">
    <property type="entry name" value="WD40/YVTN_repeat-like_dom_sf"/>
</dbReference>
<dbReference type="SMART" id="SM00320">
    <property type="entry name" value="WD40"/>
    <property type="match status" value="4"/>
</dbReference>
<dbReference type="GO" id="GO:0005654">
    <property type="term" value="C:nucleoplasm"/>
    <property type="evidence" value="ECO:0007669"/>
    <property type="project" value="UniProtKB-SubCell"/>
</dbReference>
<dbReference type="InterPro" id="IPR012953">
    <property type="entry name" value="BOP1_N_dom"/>
</dbReference>
<evidence type="ECO:0000256" key="4">
    <source>
        <dbReference type="ARBA" id="ARBA00022737"/>
    </source>
</evidence>
<feature type="compositionally biased region" description="Acidic residues" evidence="8">
    <location>
        <begin position="87"/>
        <end position="105"/>
    </location>
</feature>
<evidence type="ECO:0000256" key="6">
    <source>
        <dbReference type="HAMAP-Rule" id="MF_03027"/>
    </source>
</evidence>
<keyword evidence="5 6" id="KW-0539">Nucleus</keyword>
<dbReference type="PROSITE" id="PS50082">
    <property type="entry name" value="WD_REPEATS_2"/>
    <property type="match status" value="2"/>
</dbReference>
<proteinExistence type="inferred from homology"/>
<dbReference type="SMART" id="SM01035">
    <property type="entry name" value="BOP1NT"/>
    <property type="match status" value="1"/>
</dbReference>
<keyword evidence="4" id="KW-0677">Repeat</keyword>
<dbReference type="GO" id="GO:0000466">
    <property type="term" value="P:maturation of 5.8S rRNA from tricistronic rRNA transcript (SSU-rRNA, 5.8S rRNA, LSU-rRNA)"/>
    <property type="evidence" value="ECO:0007669"/>
    <property type="project" value="UniProtKB-UniRule"/>
</dbReference>
<name>A0AAD9MKN9_PROWI</name>
<reference evidence="10" key="1">
    <citation type="submission" date="2021-01" db="EMBL/GenBank/DDBJ databases">
        <authorList>
            <person name="Eckstrom K.M.E."/>
        </authorList>
    </citation>
    <scope>NUCLEOTIDE SEQUENCE</scope>
    <source>
        <strain evidence="10">UVCC 0001</strain>
    </source>
</reference>
<comment type="function">
    <text evidence="6">Required for maturation of ribosomal RNAs and formation of the large ribosomal subunit.</text>
</comment>
<sequence>MVAKRAANRKAKQEEEETPASEVDVSELVFDSEDGTDDGDDESEEYDSEVSAEEEEADTDNEIEHAVDDYVAGLRRMGPTSGSAADEAQEGDSEEDLDPATDSSEDERPNRNTVGDVPLEWYKPEEHIGYDQEGNRLIKKGQKDTLDRMLARNDSTKFLRTVYDEYNDEEIVLSKEEMAMVNRIRKGQFPHAEVDPFPEENDWFSRDVQVMPVTGAPEPKSRFVKSKWEEKKVVKLPLPGHAESYNPPPEYLPTEEERAALELRAAESERPKLVPTAYGALRLVPAYANFVKERFERCLDLYLLPRGQRKRLVITDAKQLVPDLPQPRELRPFPDATGLRFEGHAGAVTCVAPDPTGAWLATSSRDGTVRVWETRTARCAARFDLARVLEGETELEGRGAGCVAWCPDPALRLLAVAVGSGVLLLPVRAAANEAQQLATAAALARAVAGGEAAADDKATKEGDATAQTDDSKAPRRSAWRRVASEADAPTRVTSVAWHGRGDYFASVAPLAVKGRSVQVHQLSRGRTQRPFRRGKGGRPVQLLFHPSKPVLFLAAQQQVRVYDLARQQLLRKLVCGSGVVTSMAVHESGDHLILGSEDTRLAWYDLDLSVRPFRALRFHTQAVRGVAFHAAHPLFASGSDDGSVHVFHGRVYSDLSTPPLIVPVKILRGAGSPVQSVAFHPTQPWVFAGGEDGVATLFINV</sequence>
<dbReference type="Pfam" id="PF00400">
    <property type="entry name" value="WD40"/>
    <property type="match status" value="3"/>
</dbReference>
<dbReference type="PROSITE" id="PS50294">
    <property type="entry name" value="WD_REPEATS_REGION"/>
    <property type="match status" value="1"/>
</dbReference>
<dbReference type="FunFam" id="2.130.10.10:FF:000576">
    <property type="entry name" value="Ribosome biogenesis protein ERB1"/>
    <property type="match status" value="1"/>
</dbReference>
<organism evidence="10 11">
    <name type="scientific">Prototheca wickerhamii</name>
    <dbReference type="NCBI Taxonomy" id="3111"/>
    <lineage>
        <taxon>Eukaryota</taxon>
        <taxon>Viridiplantae</taxon>
        <taxon>Chlorophyta</taxon>
        <taxon>core chlorophytes</taxon>
        <taxon>Trebouxiophyceae</taxon>
        <taxon>Chlorellales</taxon>
        <taxon>Chlorellaceae</taxon>
        <taxon>Prototheca</taxon>
    </lineage>
</organism>
<comment type="caution">
    <text evidence="10">The sequence shown here is derived from an EMBL/GenBank/DDBJ whole genome shotgun (WGS) entry which is preliminary data.</text>
</comment>
<evidence type="ECO:0000259" key="9">
    <source>
        <dbReference type="SMART" id="SM01035"/>
    </source>
</evidence>
<dbReference type="InterPro" id="IPR019775">
    <property type="entry name" value="WD40_repeat_CS"/>
</dbReference>
<keyword evidence="1 6" id="KW-0690">Ribosome biogenesis</keyword>
<evidence type="ECO:0000313" key="11">
    <source>
        <dbReference type="Proteomes" id="UP001255856"/>
    </source>
</evidence>
<dbReference type="GO" id="GO:0070545">
    <property type="term" value="C:PeBoW complex"/>
    <property type="evidence" value="ECO:0007669"/>
    <property type="project" value="TreeGrafter"/>
</dbReference>
<dbReference type="InterPro" id="IPR028598">
    <property type="entry name" value="BOP1/Erb1"/>
</dbReference>
<dbReference type="PANTHER" id="PTHR17605:SF0">
    <property type="entry name" value="RIBOSOME BIOGENESIS PROTEIN BOP1"/>
    <property type="match status" value="1"/>
</dbReference>
<dbReference type="HAMAP" id="MF_03027">
    <property type="entry name" value="BOP1"/>
    <property type="match status" value="1"/>
</dbReference>
<dbReference type="AlphaFoldDB" id="A0AAD9MKN9"/>
<feature type="region of interest" description="Disordered" evidence="8">
    <location>
        <begin position="451"/>
        <end position="485"/>
    </location>
</feature>
<gene>
    <name evidence="10" type="ORF">QBZ16_003260</name>
</gene>
<dbReference type="Gene3D" id="2.130.10.10">
    <property type="entry name" value="YVTN repeat-like/Quinoprotein amine dehydrogenase"/>
    <property type="match status" value="1"/>
</dbReference>
<evidence type="ECO:0000256" key="3">
    <source>
        <dbReference type="ARBA" id="ARBA00022574"/>
    </source>
</evidence>
<feature type="repeat" description="WD" evidence="7">
    <location>
        <begin position="341"/>
        <end position="382"/>
    </location>
</feature>
<evidence type="ECO:0000256" key="1">
    <source>
        <dbReference type="ARBA" id="ARBA00022517"/>
    </source>
</evidence>
<evidence type="ECO:0000256" key="5">
    <source>
        <dbReference type="ARBA" id="ARBA00023242"/>
    </source>
</evidence>
<dbReference type="InterPro" id="IPR001680">
    <property type="entry name" value="WD40_rpt"/>
</dbReference>
<dbReference type="PROSITE" id="PS00678">
    <property type="entry name" value="WD_REPEATS_1"/>
    <property type="match status" value="1"/>
</dbReference>
<keyword evidence="3 7" id="KW-0853">WD repeat</keyword>
<feature type="compositionally biased region" description="Acidic residues" evidence="8">
    <location>
        <begin position="30"/>
        <end position="61"/>
    </location>
</feature>
<protein>
    <recommendedName>
        <fullName evidence="6">Ribosome biogenesis protein BOP1 homolog</fullName>
    </recommendedName>
</protein>
<feature type="domain" description="BOP1 N-terminal" evidence="9">
    <location>
        <begin position="122"/>
        <end position="334"/>
    </location>
</feature>
<dbReference type="SUPFAM" id="SSF50978">
    <property type="entry name" value="WD40 repeat-like"/>
    <property type="match status" value="1"/>
</dbReference>
<dbReference type="EMBL" id="JASFZW010000004">
    <property type="protein sequence ID" value="KAK2078420.1"/>
    <property type="molecule type" value="Genomic_DNA"/>
</dbReference>
<dbReference type="GO" id="GO:0030687">
    <property type="term" value="C:preribosome, large subunit precursor"/>
    <property type="evidence" value="ECO:0007669"/>
    <property type="project" value="UniProtKB-UniRule"/>
</dbReference>
<evidence type="ECO:0000313" key="10">
    <source>
        <dbReference type="EMBL" id="KAK2078420.1"/>
    </source>
</evidence>
<feature type="region of interest" description="Disordered" evidence="8">
    <location>
        <begin position="1"/>
        <end position="120"/>
    </location>
</feature>
<evidence type="ECO:0000256" key="2">
    <source>
        <dbReference type="ARBA" id="ARBA00022552"/>
    </source>
</evidence>
<dbReference type="Proteomes" id="UP001255856">
    <property type="component" value="Unassembled WGS sequence"/>
</dbReference>
<feature type="compositionally biased region" description="Basic and acidic residues" evidence="8">
    <location>
        <begin position="454"/>
        <end position="473"/>
    </location>
</feature>